<evidence type="ECO:0000313" key="1">
    <source>
        <dbReference type="EMBL" id="CAJ2652466.1"/>
    </source>
</evidence>
<dbReference type="Proteomes" id="UP001177021">
    <property type="component" value="Unassembled WGS sequence"/>
</dbReference>
<organism evidence="1 2">
    <name type="scientific">Trifolium pratense</name>
    <name type="common">Red clover</name>
    <dbReference type="NCBI Taxonomy" id="57577"/>
    <lineage>
        <taxon>Eukaryota</taxon>
        <taxon>Viridiplantae</taxon>
        <taxon>Streptophyta</taxon>
        <taxon>Embryophyta</taxon>
        <taxon>Tracheophyta</taxon>
        <taxon>Spermatophyta</taxon>
        <taxon>Magnoliopsida</taxon>
        <taxon>eudicotyledons</taxon>
        <taxon>Gunneridae</taxon>
        <taxon>Pentapetalae</taxon>
        <taxon>rosids</taxon>
        <taxon>fabids</taxon>
        <taxon>Fabales</taxon>
        <taxon>Fabaceae</taxon>
        <taxon>Papilionoideae</taxon>
        <taxon>50 kb inversion clade</taxon>
        <taxon>NPAAA clade</taxon>
        <taxon>Hologalegina</taxon>
        <taxon>IRL clade</taxon>
        <taxon>Trifolieae</taxon>
        <taxon>Trifolium</taxon>
    </lineage>
</organism>
<evidence type="ECO:0000313" key="2">
    <source>
        <dbReference type="Proteomes" id="UP001177021"/>
    </source>
</evidence>
<dbReference type="EMBL" id="CASHSV030000206">
    <property type="protein sequence ID" value="CAJ2652466.1"/>
    <property type="molecule type" value="Genomic_DNA"/>
</dbReference>
<accession>A0ACB0K5H3</accession>
<comment type="caution">
    <text evidence="1">The sequence shown here is derived from an EMBL/GenBank/DDBJ whole genome shotgun (WGS) entry which is preliminary data.</text>
</comment>
<keyword evidence="2" id="KW-1185">Reference proteome</keyword>
<proteinExistence type="predicted"/>
<name>A0ACB0K5H3_TRIPR</name>
<gene>
    <name evidence="1" type="ORF">MILVUS5_LOCUS19941</name>
</gene>
<sequence>MGQSKISLKELASVRRKTPESIDDYLNRFRLLKARCFTQVPEHELVEMAAGGLDYSIRKKLDTQHLRDMAQLADRVRQVERLKAEKARSSKHQRQQRLSLQEAQKTEDNKGKQVVEVTRRPLKERLTQPEDDQKVENEFEGENMEDEDLLDSDPEFDVLVNVVSILPAEYDVWSEVTEGEDEFDESELALHKPMCYYVMNNGCLEEQMANFERPTEGMKNHLKPLFIQAKVNNVGVNKVLIDGGAAVNLMPEFMITKIGKFSTDLHPHNIVLSNYEGETGFSLGAIQVDVAVGSTVRPTLFLVVASKANYNLLLGREWIHGVGAVPSTLHQRVSIWRDDGVVENIEADQSYFGAETHHITKHSFDKKLSHNAARKYGCRSQQL</sequence>
<reference evidence="1" key="1">
    <citation type="submission" date="2023-10" db="EMBL/GenBank/DDBJ databases">
        <authorList>
            <person name="Rodriguez Cubillos JULIANA M."/>
            <person name="De Vega J."/>
        </authorList>
    </citation>
    <scope>NUCLEOTIDE SEQUENCE</scope>
</reference>
<protein>
    <submittedName>
        <fullName evidence="1">Uncharacterized protein</fullName>
    </submittedName>
</protein>